<dbReference type="Proteomes" id="UP000003704">
    <property type="component" value="Unassembled WGS sequence"/>
</dbReference>
<reference evidence="1 2" key="1">
    <citation type="journal article" date="2012" name="J. Bacteriol.">
        <title>Genome Sequence of n-Alkane-Degrading Hydrocarboniphaga effusa Strain AP103T (ATCC BAA-332T).</title>
        <authorList>
            <person name="Chang H.K."/>
            <person name="Zylstra G.J."/>
            <person name="Chae J.C."/>
        </authorList>
    </citation>
    <scope>NUCLEOTIDE SEQUENCE [LARGE SCALE GENOMIC DNA]</scope>
    <source>
        <strain evidence="1 2">AP103</strain>
    </source>
</reference>
<evidence type="ECO:0000313" key="1">
    <source>
        <dbReference type="EMBL" id="EIT70373.1"/>
    </source>
</evidence>
<protein>
    <submittedName>
        <fullName evidence="1">Uncharacterized protein</fullName>
    </submittedName>
</protein>
<accession>I8T9A7</accession>
<sequence length="78" mass="8588">MPGQPYVSHFRKLISSLQARNIEEAVRIRGSVPFAGMGGFGEFLEATPAIQARYKSLVEQIGKLKVNSRYGLVPNGPR</sequence>
<dbReference type="AlphaFoldDB" id="I8T9A7"/>
<dbReference type="EMBL" id="AKGD01000001">
    <property type="protein sequence ID" value="EIT70373.1"/>
    <property type="molecule type" value="Genomic_DNA"/>
</dbReference>
<comment type="caution">
    <text evidence="1">The sequence shown here is derived from an EMBL/GenBank/DDBJ whole genome shotgun (WGS) entry which is preliminary data.</text>
</comment>
<organism evidence="1 2">
    <name type="scientific">Hydrocarboniphaga effusa AP103</name>
    <dbReference type="NCBI Taxonomy" id="1172194"/>
    <lineage>
        <taxon>Bacteria</taxon>
        <taxon>Pseudomonadati</taxon>
        <taxon>Pseudomonadota</taxon>
        <taxon>Gammaproteobacteria</taxon>
        <taxon>Nevskiales</taxon>
        <taxon>Nevskiaceae</taxon>
        <taxon>Hydrocarboniphaga</taxon>
    </lineage>
</organism>
<keyword evidence="2" id="KW-1185">Reference proteome</keyword>
<evidence type="ECO:0000313" key="2">
    <source>
        <dbReference type="Proteomes" id="UP000003704"/>
    </source>
</evidence>
<name>I8T9A7_9GAMM</name>
<proteinExistence type="predicted"/>
<gene>
    <name evidence="1" type="ORF">WQQ_05100</name>
</gene>